<evidence type="ECO:0000256" key="1">
    <source>
        <dbReference type="SAM" id="Phobius"/>
    </source>
</evidence>
<protein>
    <submittedName>
        <fullName evidence="2">Uncharacterized protein</fullName>
    </submittedName>
</protein>
<accession>A0AB39XXX9</accession>
<dbReference type="EMBL" id="CP165727">
    <property type="protein sequence ID" value="XDV61671.1"/>
    <property type="molecule type" value="Genomic_DNA"/>
</dbReference>
<feature type="transmembrane region" description="Helical" evidence="1">
    <location>
        <begin position="12"/>
        <end position="33"/>
    </location>
</feature>
<feature type="transmembrane region" description="Helical" evidence="1">
    <location>
        <begin position="104"/>
        <end position="124"/>
    </location>
</feature>
<reference evidence="2" key="1">
    <citation type="submission" date="2024-08" db="EMBL/GenBank/DDBJ databases">
        <authorList>
            <person name="Yu S.T."/>
        </authorList>
    </citation>
    <scope>NUCLEOTIDE SEQUENCE</scope>
    <source>
        <strain evidence="2">R33</strain>
    </source>
</reference>
<organism evidence="2">
    <name type="scientific">Streptomyces sp. R33</name>
    <dbReference type="NCBI Taxonomy" id="3238629"/>
    <lineage>
        <taxon>Bacteria</taxon>
        <taxon>Bacillati</taxon>
        <taxon>Actinomycetota</taxon>
        <taxon>Actinomycetes</taxon>
        <taxon>Kitasatosporales</taxon>
        <taxon>Streptomycetaceae</taxon>
        <taxon>Streptomyces</taxon>
    </lineage>
</organism>
<gene>
    <name evidence="2" type="ORF">AB5J51_01190</name>
</gene>
<name>A0AB39XXX9_9ACTN</name>
<evidence type="ECO:0000313" key="2">
    <source>
        <dbReference type="EMBL" id="XDV61671.1"/>
    </source>
</evidence>
<feature type="transmembrane region" description="Helical" evidence="1">
    <location>
        <begin position="45"/>
        <end position="67"/>
    </location>
</feature>
<feature type="transmembrane region" description="Helical" evidence="1">
    <location>
        <begin position="136"/>
        <end position="154"/>
    </location>
</feature>
<dbReference type="RefSeq" id="WP_159047385.1">
    <property type="nucleotide sequence ID" value="NZ_CP165727.1"/>
</dbReference>
<keyword evidence="1" id="KW-0472">Membrane</keyword>
<keyword evidence="1" id="KW-0812">Transmembrane</keyword>
<proteinExistence type="predicted"/>
<keyword evidence="1" id="KW-1133">Transmembrane helix</keyword>
<feature type="transmembrane region" description="Helical" evidence="1">
    <location>
        <begin position="79"/>
        <end position="98"/>
    </location>
</feature>
<dbReference type="AlphaFoldDB" id="A0AB39XXX9"/>
<sequence length="254" mass="26411">MVGEETTGRRLAVVLWSALAVEVAGLVGTFALADTTRLVPDFDGTLVLVCAMLLAMTLAVLPIVVVVLTLRNARNTTAVWRAAASWILALALLVMLVRAGSGPWVVWCAVAMAASSAATVLCTGSPTGLSIQPPRAAVAIAVVVLVASVCGSYSGPYTDYPGVWTASNDAASLTLAGQMEHGEGGEYTLRVGTCTEQGRWVFDYPQMSTSVQLWLHREGALACIPGGPATQVHIVDGNRAAPVIALPGLLLTKQ</sequence>